<organism evidence="2 3">
    <name type="scientific">Sphingobacterium zhuxiongii</name>
    <dbReference type="NCBI Taxonomy" id="2662364"/>
    <lineage>
        <taxon>Bacteria</taxon>
        <taxon>Pseudomonadati</taxon>
        <taxon>Bacteroidota</taxon>
        <taxon>Sphingobacteriia</taxon>
        <taxon>Sphingobacteriales</taxon>
        <taxon>Sphingobacteriaceae</taxon>
        <taxon>Sphingobacterium</taxon>
    </lineage>
</organism>
<gene>
    <name evidence="2" type="ORF">GFH32_08260</name>
</gene>
<feature type="domain" description="DUF5017" evidence="1">
    <location>
        <begin position="17"/>
        <end position="190"/>
    </location>
</feature>
<reference evidence="2 3" key="1">
    <citation type="submission" date="2019-10" db="EMBL/GenBank/DDBJ databases">
        <authorList>
            <person name="Dong K."/>
        </authorList>
    </citation>
    <scope>NUCLEOTIDE SEQUENCE [LARGE SCALE GENOMIC DNA]</scope>
    <source>
        <strain evidence="3">dk4302</strain>
    </source>
</reference>
<protein>
    <submittedName>
        <fullName evidence="2">DUF5017 domain-containing protein</fullName>
    </submittedName>
</protein>
<evidence type="ECO:0000313" key="2">
    <source>
        <dbReference type="EMBL" id="QGA26320.1"/>
    </source>
</evidence>
<name>A0A5Q0QGE6_9SPHI</name>
<dbReference type="RefSeq" id="WP_153511056.1">
    <property type="nucleotide sequence ID" value="NZ_CP045652.1"/>
</dbReference>
<dbReference type="AlphaFoldDB" id="A0A5Q0QGE6"/>
<dbReference type="Pfam" id="PF16409">
    <property type="entry name" value="DUF5017"/>
    <property type="match status" value="1"/>
</dbReference>
<accession>A0A5Q0QGE6</accession>
<dbReference type="EMBL" id="CP045652">
    <property type="protein sequence ID" value="QGA26320.1"/>
    <property type="molecule type" value="Genomic_DNA"/>
</dbReference>
<dbReference type="KEGG" id="sphe:GFH32_08260"/>
<proteinExistence type="predicted"/>
<evidence type="ECO:0000259" key="1">
    <source>
        <dbReference type="Pfam" id="PF16409"/>
    </source>
</evidence>
<sequence length="314" mass="34688">MKNLIFILSILVCFSSCKDVLDPEEITEFSVTTSKNSFKVGEEIPFQITGNPKTINFYSGEFGNNYDSIAGRIIPPGEIEFSFNLRYNYPTRTGSEFAVLASSDFTGERTDINAVEAATWTDITSRCIIKREDAYINSGIVNVSDLVVAGKPLYFAFKYIFDPSKGTSGAVMWINTVLVTSSTDNGKQTISSSLISDFPSYAAVSIDKNPYRSDNRSSNLVMWNNANAVVDGITYTPTTYTEEYFVSRGYPVGSSIDNGPDKPLTLKSYSDARVDAFKYAFTKPGNYKVVFEAINTSINGNNKVIKEINLTVTE</sequence>
<dbReference type="InterPro" id="IPR032185">
    <property type="entry name" value="DUF5017"/>
</dbReference>
<evidence type="ECO:0000313" key="3">
    <source>
        <dbReference type="Proteomes" id="UP000326921"/>
    </source>
</evidence>
<dbReference type="Proteomes" id="UP000326921">
    <property type="component" value="Chromosome"/>
</dbReference>
<keyword evidence="3" id="KW-1185">Reference proteome</keyword>